<gene>
    <name evidence="2" type="ORF">HMPREF1143_0099</name>
</gene>
<dbReference type="RefSeq" id="WP_009531576.1">
    <property type="nucleotide sequence ID" value="NZ_ALNK01000036.1"/>
</dbReference>
<evidence type="ECO:0000313" key="2">
    <source>
        <dbReference type="EMBL" id="EJU20362.1"/>
    </source>
</evidence>
<evidence type="ECO:0000313" key="3">
    <source>
        <dbReference type="Proteomes" id="UP000005244"/>
    </source>
</evidence>
<feature type="transmembrane region" description="Helical" evidence="1">
    <location>
        <begin position="12"/>
        <end position="36"/>
    </location>
</feature>
<name>J5W9J4_9FIRM</name>
<dbReference type="AlphaFoldDB" id="J5W9J4"/>
<keyword evidence="1" id="KW-0812">Transmembrane</keyword>
<dbReference type="EMBL" id="ALNK01000036">
    <property type="protein sequence ID" value="EJU20362.1"/>
    <property type="molecule type" value="Genomic_DNA"/>
</dbReference>
<keyword evidence="1" id="KW-0472">Membrane</keyword>
<reference evidence="2 3" key="1">
    <citation type="submission" date="2012-07" db="EMBL/GenBank/DDBJ databases">
        <authorList>
            <person name="Durkin A.S."/>
            <person name="McCorrison J."/>
            <person name="Torralba M."/>
            <person name="Gillis M."/>
            <person name="Methe B."/>
            <person name="Sutton G."/>
            <person name="Nelson K.E."/>
        </authorList>
    </citation>
    <scope>NUCLEOTIDE SEQUENCE [LARGE SCALE GENOMIC DNA]</scope>
    <source>
        <strain evidence="2 3">OBRC8</strain>
    </source>
</reference>
<dbReference type="Proteomes" id="UP000005244">
    <property type="component" value="Unassembled WGS sequence"/>
</dbReference>
<organism evidence="2 3">
    <name type="scientific">Peptoanaerobacter stomatis</name>
    <dbReference type="NCBI Taxonomy" id="796937"/>
    <lineage>
        <taxon>Bacteria</taxon>
        <taxon>Bacillati</taxon>
        <taxon>Bacillota</taxon>
        <taxon>Clostridia</taxon>
        <taxon>Peptostreptococcales</taxon>
        <taxon>Filifactoraceae</taxon>
        <taxon>Peptoanaerobacter</taxon>
    </lineage>
</organism>
<keyword evidence="1" id="KW-1133">Transmembrane helix</keyword>
<keyword evidence="3" id="KW-1185">Reference proteome</keyword>
<comment type="caution">
    <text evidence="2">The sequence shown here is derived from an EMBL/GenBank/DDBJ whole genome shotgun (WGS) entry which is preliminary data.</text>
</comment>
<accession>J5W9J4</accession>
<evidence type="ECO:0000256" key="1">
    <source>
        <dbReference type="SAM" id="Phobius"/>
    </source>
</evidence>
<sequence>MIDVFISVIKIMALICASLISAMIFCSILINMHCIIDNISKKIEKLIERVFK</sequence>
<proteinExistence type="predicted"/>
<protein>
    <submittedName>
        <fullName evidence="2">Uncharacterized protein</fullName>
    </submittedName>
</protein>